<keyword evidence="1" id="KW-0597">Phosphoprotein</keyword>
<name>A0A518DZJ0_9BACT</name>
<dbReference type="KEGG" id="lcre:Pla8534_50760"/>
<sequence length="113" mass="12523">MNDLDSCEPLYSLIGENPDFSDLVDLYVERMPLRIADIERAVSDENRSALETFVHQLKGSAGGYGFPRISELAAIVEDQLRSDEDIQQILAVLNDVICLCRRVRAGGPSQNAL</sequence>
<evidence type="ECO:0000313" key="4">
    <source>
        <dbReference type="Proteomes" id="UP000317648"/>
    </source>
</evidence>
<evidence type="ECO:0000313" key="3">
    <source>
        <dbReference type="EMBL" id="QDU97231.1"/>
    </source>
</evidence>
<dbReference type="GO" id="GO:0000160">
    <property type="term" value="P:phosphorelay signal transduction system"/>
    <property type="evidence" value="ECO:0007669"/>
    <property type="project" value="InterPro"/>
</dbReference>
<dbReference type="InterPro" id="IPR008207">
    <property type="entry name" value="Sig_transdc_His_kin_Hpt_dom"/>
</dbReference>
<keyword evidence="4" id="KW-1185">Reference proteome</keyword>
<dbReference type="Gene3D" id="1.20.120.160">
    <property type="entry name" value="HPT domain"/>
    <property type="match status" value="1"/>
</dbReference>
<reference evidence="3 4" key="1">
    <citation type="submission" date="2019-02" db="EMBL/GenBank/DDBJ databases">
        <title>Deep-cultivation of Planctomycetes and their phenomic and genomic characterization uncovers novel biology.</title>
        <authorList>
            <person name="Wiegand S."/>
            <person name="Jogler M."/>
            <person name="Boedeker C."/>
            <person name="Pinto D."/>
            <person name="Vollmers J."/>
            <person name="Rivas-Marin E."/>
            <person name="Kohn T."/>
            <person name="Peeters S.H."/>
            <person name="Heuer A."/>
            <person name="Rast P."/>
            <person name="Oberbeckmann S."/>
            <person name="Bunk B."/>
            <person name="Jeske O."/>
            <person name="Meyerdierks A."/>
            <person name="Storesund J.E."/>
            <person name="Kallscheuer N."/>
            <person name="Luecker S."/>
            <person name="Lage O.M."/>
            <person name="Pohl T."/>
            <person name="Merkel B.J."/>
            <person name="Hornburger P."/>
            <person name="Mueller R.-W."/>
            <person name="Bruemmer F."/>
            <person name="Labrenz M."/>
            <person name="Spormann A.M."/>
            <person name="Op den Camp H."/>
            <person name="Overmann J."/>
            <person name="Amann R."/>
            <person name="Jetten M.S.M."/>
            <person name="Mascher T."/>
            <person name="Medema M.H."/>
            <person name="Devos D.P."/>
            <person name="Kaster A.-K."/>
            <person name="Ovreas L."/>
            <person name="Rohde M."/>
            <person name="Galperin M.Y."/>
            <person name="Jogler C."/>
        </authorList>
    </citation>
    <scope>NUCLEOTIDE SEQUENCE [LARGE SCALE GENOMIC DNA]</scope>
    <source>
        <strain evidence="3 4">Pla85_3_4</strain>
    </source>
</reference>
<dbReference type="InterPro" id="IPR036641">
    <property type="entry name" value="HPT_dom_sf"/>
</dbReference>
<feature type="domain" description="HPt" evidence="2">
    <location>
        <begin position="16"/>
        <end position="113"/>
    </location>
</feature>
<keyword evidence="3" id="KW-0418">Kinase</keyword>
<dbReference type="RefSeq" id="WP_145056017.1">
    <property type="nucleotide sequence ID" value="NZ_CP036433.1"/>
</dbReference>
<dbReference type="PROSITE" id="PS50894">
    <property type="entry name" value="HPT"/>
    <property type="match status" value="1"/>
</dbReference>
<dbReference type="CDD" id="cd00088">
    <property type="entry name" value="HPT"/>
    <property type="match status" value="1"/>
</dbReference>
<dbReference type="AlphaFoldDB" id="A0A518DZJ0"/>
<organism evidence="3 4">
    <name type="scientific">Lignipirellula cremea</name>
    <dbReference type="NCBI Taxonomy" id="2528010"/>
    <lineage>
        <taxon>Bacteria</taxon>
        <taxon>Pseudomonadati</taxon>
        <taxon>Planctomycetota</taxon>
        <taxon>Planctomycetia</taxon>
        <taxon>Pirellulales</taxon>
        <taxon>Pirellulaceae</taxon>
        <taxon>Lignipirellula</taxon>
    </lineage>
</organism>
<gene>
    <name evidence="3" type="ORF">Pla8534_50760</name>
</gene>
<evidence type="ECO:0000259" key="2">
    <source>
        <dbReference type="PROSITE" id="PS50894"/>
    </source>
</evidence>
<proteinExistence type="predicted"/>
<dbReference type="GO" id="GO:0004672">
    <property type="term" value="F:protein kinase activity"/>
    <property type="evidence" value="ECO:0007669"/>
    <property type="project" value="UniProtKB-ARBA"/>
</dbReference>
<dbReference type="EMBL" id="CP036433">
    <property type="protein sequence ID" value="QDU97231.1"/>
    <property type="molecule type" value="Genomic_DNA"/>
</dbReference>
<protein>
    <submittedName>
        <fullName evidence="3">Hybrid sensory histidine kinase BarA</fullName>
    </submittedName>
</protein>
<dbReference type="SUPFAM" id="SSF47226">
    <property type="entry name" value="Histidine-containing phosphotransfer domain, HPT domain"/>
    <property type="match status" value="1"/>
</dbReference>
<dbReference type="Pfam" id="PF01627">
    <property type="entry name" value="Hpt"/>
    <property type="match status" value="1"/>
</dbReference>
<dbReference type="OrthoDB" id="9814716at2"/>
<keyword evidence="3" id="KW-0808">Transferase</keyword>
<feature type="modified residue" description="Phosphohistidine" evidence="1">
    <location>
        <position position="55"/>
    </location>
</feature>
<evidence type="ECO:0000256" key="1">
    <source>
        <dbReference type="PROSITE-ProRule" id="PRU00110"/>
    </source>
</evidence>
<dbReference type="Proteomes" id="UP000317648">
    <property type="component" value="Chromosome"/>
</dbReference>
<accession>A0A518DZJ0</accession>